<dbReference type="AlphaFoldDB" id="A0AAN9NNI2"/>
<dbReference type="PANTHER" id="PTHR34410:SF2">
    <property type="entry name" value="RRNA INTRON-ENCODED HOMING ENDONUCLEASE"/>
    <property type="match status" value="1"/>
</dbReference>
<evidence type="ECO:0000313" key="2">
    <source>
        <dbReference type="EMBL" id="KAK7389430.1"/>
    </source>
</evidence>
<reference evidence="1 3" key="1">
    <citation type="submission" date="2024-01" db="EMBL/GenBank/DDBJ databases">
        <title>The genomes of 5 underutilized Papilionoideae crops provide insights into root nodulation and disease resistanc.</title>
        <authorList>
            <person name="Jiang F."/>
        </authorList>
    </citation>
    <scope>NUCLEOTIDE SEQUENCE [LARGE SCALE GENOMIC DNA]</scope>
    <source>
        <strain evidence="1">DUOXIRENSHENG_FW03</strain>
        <tissue evidence="1">Leaves</tissue>
    </source>
</reference>
<gene>
    <name evidence="2" type="ORF">VNO78_24466</name>
    <name evidence="1" type="ORF">VNO78_35060</name>
</gene>
<organism evidence="1 3">
    <name type="scientific">Psophocarpus tetragonolobus</name>
    <name type="common">Winged bean</name>
    <name type="synonym">Dolichos tetragonolobus</name>
    <dbReference type="NCBI Taxonomy" id="3891"/>
    <lineage>
        <taxon>Eukaryota</taxon>
        <taxon>Viridiplantae</taxon>
        <taxon>Streptophyta</taxon>
        <taxon>Embryophyta</taxon>
        <taxon>Tracheophyta</taxon>
        <taxon>Spermatophyta</taxon>
        <taxon>Magnoliopsida</taxon>
        <taxon>eudicotyledons</taxon>
        <taxon>Gunneridae</taxon>
        <taxon>Pentapetalae</taxon>
        <taxon>rosids</taxon>
        <taxon>fabids</taxon>
        <taxon>Fabales</taxon>
        <taxon>Fabaceae</taxon>
        <taxon>Papilionoideae</taxon>
        <taxon>50 kb inversion clade</taxon>
        <taxon>NPAAA clade</taxon>
        <taxon>indigoferoid/millettioid clade</taxon>
        <taxon>Phaseoleae</taxon>
        <taxon>Psophocarpus</taxon>
    </lineage>
</organism>
<proteinExistence type="predicted"/>
<dbReference type="PANTHER" id="PTHR34410">
    <property type="entry name" value="INTRON-ENCODED HOMING ENDONUCLEASE, PUTATIVE-RELATED"/>
    <property type="match status" value="1"/>
</dbReference>
<protein>
    <submittedName>
        <fullName evidence="1">Uncharacterized protein</fullName>
    </submittedName>
</protein>
<keyword evidence="3" id="KW-1185">Reference proteome</keyword>
<accession>A0AAN9NNI2</accession>
<evidence type="ECO:0000313" key="3">
    <source>
        <dbReference type="Proteomes" id="UP001386955"/>
    </source>
</evidence>
<dbReference type="Proteomes" id="UP001386955">
    <property type="component" value="Unassembled WGS sequence"/>
</dbReference>
<evidence type="ECO:0000313" key="1">
    <source>
        <dbReference type="EMBL" id="KAK7376017.1"/>
    </source>
</evidence>
<name>A0AAN9NNI2_PSOTE</name>
<sequence>MNDHCPLGIVINGCYLVYPASSHMLVSKIKPCMLQSKSVNKDPLEAKSGANSRAFAKDVFINQERKLRARRGSDTVLVSTVNDADQGSGDVAFRTLLAPYEKSKSLGSRGGMVARLKLKGIEGRPPPGVEPVA</sequence>
<dbReference type="EMBL" id="JAYMYS010000035">
    <property type="protein sequence ID" value="KAK7376017.1"/>
    <property type="molecule type" value="Genomic_DNA"/>
</dbReference>
<comment type="caution">
    <text evidence="1">The sequence shown here is derived from an EMBL/GenBank/DDBJ whole genome shotgun (WGS) entry which is preliminary data.</text>
</comment>
<dbReference type="EMBL" id="JAYMYS010000006">
    <property type="protein sequence ID" value="KAK7389430.1"/>
    <property type="molecule type" value="Genomic_DNA"/>
</dbReference>